<dbReference type="Pfam" id="PF07690">
    <property type="entry name" value="MFS_1"/>
    <property type="match status" value="1"/>
</dbReference>
<dbReference type="InterPro" id="IPR011701">
    <property type="entry name" value="MFS"/>
</dbReference>
<evidence type="ECO:0000256" key="4">
    <source>
        <dbReference type="SAM" id="Phobius"/>
    </source>
</evidence>
<feature type="transmembrane region" description="Helical" evidence="4">
    <location>
        <begin position="64"/>
        <end position="84"/>
    </location>
</feature>
<feature type="transmembrane region" description="Helical" evidence="4">
    <location>
        <begin position="223"/>
        <end position="241"/>
    </location>
</feature>
<gene>
    <name evidence="5" type="primary">gluP</name>
    <name evidence="5" type="ORF">A0H81_12790</name>
</gene>
<dbReference type="PANTHER" id="PTHR43702">
    <property type="entry name" value="L-FUCOSE-PROTON SYMPORTER"/>
    <property type="match status" value="1"/>
</dbReference>
<keyword evidence="4" id="KW-0812">Transmembrane</keyword>
<dbReference type="Gene3D" id="1.20.1250.20">
    <property type="entry name" value="MFS general substrate transporter like domains"/>
    <property type="match status" value="2"/>
</dbReference>
<reference evidence="5 6" key="1">
    <citation type="submission" date="2016-03" db="EMBL/GenBank/DDBJ databases">
        <title>Whole genome sequencing of Grifola frondosa 9006-11.</title>
        <authorList>
            <person name="Min B."/>
            <person name="Park H."/>
            <person name="Kim J.-G."/>
            <person name="Cho H."/>
            <person name="Oh Y.-L."/>
            <person name="Kong W.-S."/>
            <person name="Choi I.-G."/>
        </authorList>
    </citation>
    <scope>NUCLEOTIDE SEQUENCE [LARGE SCALE GENOMIC DNA]</scope>
    <source>
        <strain evidence="5 6">9006-11</strain>
    </source>
</reference>
<dbReference type="OrthoDB" id="546893at2759"/>
<feature type="non-terminal residue" evidence="5">
    <location>
        <position position="1"/>
    </location>
</feature>
<dbReference type="GO" id="GO:0022857">
    <property type="term" value="F:transmembrane transporter activity"/>
    <property type="evidence" value="ECO:0007669"/>
    <property type="project" value="InterPro"/>
</dbReference>
<dbReference type="OMA" id="TWGFAYG"/>
<dbReference type="STRING" id="5627.A0A1C7LQW9"/>
<evidence type="ECO:0000256" key="1">
    <source>
        <dbReference type="ARBA" id="ARBA00004429"/>
    </source>
</evidence>
<dbReference type="SUPFAM" id="SSF103473">
    <property type="entry name" value="MFS general substrate transporter"/>
    <property type="match status" value="1"/>
</dbReference>
<dbReference type="PANTHER" id="PTHR43702:SF3">
    <property type="entry name" value="PROTEIN TSGA"/>
    <property type="match status" value="1"/>
</dbReference>
<dbReference type="Proteomes" id="UP000092993">
    <property type="component" value="Unassembled WGS sequence"/>
</dbReference>
<evidence type="ECO:0000256" key="3">
    <source>
        <dbReference type="SAM" id="MobiDB-lite"/>
    </source>
</evidence>
<feature type="transmembrane region" description="Helical" evidence="4">
    <location>
        <begin position="193"/>
        <end position="211"/>
    </location>
</feature>
<feature type="transmembrane region" description="Helical" evidence="4">
    <location>
        <begin position="126"/>
        <end position="144"/>
    </location>
</feature>
<dbReference type="InterPro" id="IPR036259">
    <property type="entry name" value="MFS_trans_sf"/>
</dbReference>
<feature type="transmembrane region" description="Helical" evidence="4">
    <location>
        <begin position="437"/>
        <end position="456"/>
    </location>
</feature>
<feature type="transmembrane region" description="Helical" evidence="4">
    <location>
        <begin position="151"/>
        <end position="173"/>
    </location>
</feature>
<keyword evidence="6" id="KW-1185">Reference proteome</keyword>
<feature type="transmembrane region" description="Helical" evidence="4">
    <location>
        <begin position="403"/>
        <end position="425"/>
    </location>
</feature>
<protein>
    <submittedName>
        <fullName evidence="5">Glucose/galactose transporter</fullName>
    </submittedName>
</protein>
<comment type="subcellular location">
    <subcellularLocation>
        <location evidence="1">Cell inner membrane</location>
        <topology evidence="1">Multi-pass membrane protein</topology>
    </subcellularLocation>
</comment>
<evidence type="ECO:0000313" key="6">
    <source>
        <dbReference type="Proteomes" id="UP000092993"/>
    </source>
</evidence>
<accession>A0A1C7LQW9</accession>
<keyword evidence="4" id="KW-0472">Membrane</keyword>
<name>A0A1C7LQW9_GRIFR</name>
<proteinExistence type="predicted"/>
<keyword evidence="4" id="KW-1133">Transmembrane helix</keyword>
<dbReference type="GO" id="GO:0005886">
    <property type="term" value="C:plasma membrane"/>
    <property type="evidence" value="ECO:0007669"/>
    <property type="project" value="UniProtKB-SubCell"/>
</dbReference>
<dbReference type="InterPro" id="IPR050375">
    <property type="entry name" value="MFS_TsgA-like"/>
</dbReference>
<sequence length="537" mass="58315">AHRTAAIMLDHAGLAAPTLCLSSAIQFITPQRPGAPLPAECDASRLPAMASGSNGIELSRSQTAFAFALVTLLFFTWGFAYGLLDVLNAHFQTVFGISKTESTLLQLAYFGAYLVFSPFAGMFKGIHLGLTLYSLGAIFFWPSAKFEKYGGFVGCTFVIGCGLSCLEVAANSYISILGSPKYAAARLNFSQGFQGVASFAGPMIASRWFFLGRNATTLDTVQWVYLAVAGLGIVLNTLFYFCHLPEITGDALAAEMHDVGIDTDQEPFWKQYHCIFGWCVSHHCEILLLLIFVIARQGGADCCKSYFWHRSICILFGVYTKFSLRGAQVAVAALAVNYLVGQNIGIDKSQASQLFSYCQITFTVGRFVGVVLLRYVDPALLLTIYGVCCTVFSLGVAYGPGRAGVGCLFALFFFESICYPVIFTLGTKNLGRHTKRGSSLIVMGVGGGAWYPPAAASIADRDTTAHSYIVPFSGYVAVAVYAAGLVIDQAVKGGFRFRSIDEIEQRRAQMEKQPAYDRSPPFEVEKKANDEEFVESV</sequence>
<evidence type="ECO:0000313" key="5">
    <source>
        <dbReference type="EMBL" id="OBZ67151.1"/>
    </source>
</evidence>
<feature type="transmembrane region" description="Helical" evidence="4">
    <location>
        <begin position="275"/>
        <end position="295"/>
    </location>
</feature>
<evidence type="ECO:0000256" key="2">
    <source>
        <dbReference type="ARBA" id="ARBA00022475"/>
    </source>
</evidence>
<feature type="transmembrane region" description="Helical" evidence="4">
    <location>
        <begin position="380"/>
        <end position="397"/>
    </location>
</feature>
<feature type="transmembrane region" description="Helical" evidence="4">
    <location>
        <begin position="468"/>
        <end position="487"/>
    </location>
</feature>
<organism evidence="5 6">
    <name type="scientific">Grifola frondosa</name>
    <name type="common">Maitake</name>
    <name type="synonym">Polyporus frondosus</name>
    <dbReference type="NCBI Taxonomy" id="5627"/>
    <lineage>
        <taxon>Eukaryota</taxon>
        <taxon>Fungi</taxon>
        <taxon>Dikarya</taxon>
        <taxon>Basidiomycota</taxon>
        <taxon>Agaricomycotina</taxon>
        <taxon>Agaricomycetes</taxon>
        <taxon>Polyporales</taxon>
        <taxon>Grifolaceae</taxon>
        <taxon>Grifola</taxon>
    </lineage>
</organism>
<feature type="region of interest" description="Disordered" evidence="3">
    <location>
        <begin position="508"/>
        <end position="537"/>
    </location>
</feature>
<feature type="transmembrane region" description="Helical" evidence="4">
    <location>
        <begin position="307"/>
        <end position="334"/>
    </location>
</feature>
<comment type="caution">
    <text evidence="5">The sequence shown here is derived from an EMBL/GenBank/DDBJ whole genome shotgun (WGS) entry which is preliminary data.</text>
</comment>
<dbReference type="EMBL" id="LUGG01000025">
    <property type="protein sequence ID" value="OBZ67151.1"/>
    <property type="molecule type" value="Genomic_DNA"/>
</dbReference>
<dbReference type="AlphaFoldDB" id="A0A1C7LQW9"/>
<feature type="transmembrane region" description="Helical" evidence="4">
    <location>
        <begin position="354"/>
        <end position="373"/>
    </location>
</feature>
<keyword evidence="2" id="KW-1003">Cell membrane</keyword>